<dbReference type="FunFam" id="3.30.750.24:FF:000036">
    <property type="entry name" value="Putative sulfate transporter YPR003C"/>
    <property type="match status" value="1"/>
</dbReference>
<feature type="compositionally biased region" description="Polar residues" evidence="5">
    <location>
        <begin position="89"/>
        <end position="115"/>
    </location>
</feature>
<dbReference type="Gene3D" id="3.30.750.24">
    <property type="entry name" value="STAS domain"/>
    <property type="match status" value="1"/>
</dbReference>
<dbReference type="Proteomes" id="UP000045706">
    <property type="component" value="Unassembled WGS sequence"/>
</dbReference>
<name>A0A0G4N5D5_VERLO</name>
<feature type="compositionally biased region" description="Pro residues" evidence="5">
    <location>
        <begin position="52"/>
        <end position="65"/>
    </location>
</feature>
<evidence type="ECO:0000313" key="8">
    <source>
        <dbReference type="EMBL" id="CRK41796.1"/>
    </source>
</evidence>
<feature type="compositionally biased region" description="Low complexity" evidence="5">
    <location>
        <begin position="32"/>
        <end position="51"/>
    </location>
</feature>
<feature type="transmembrane region" description="Helical" evidence="6">
    <location>
        <begin position="356"/>
        <end position="374"/>
    </location>
</feature>
<keyword evidence="4 6" id="KW-0472">Membrane</keyword>
<dbReference type="Pfam" id="PF00916">
    <property type="entry name" value="Sulfate_transp"/>
    <property type="match status" value="1"/>
</dbReference>
<dbReference type="GO" id="GO:0016020">
    <property type="term" value="C:membrane"/>
    <property type="evidence" value="ECO:0007669"/>
    <property type="project" value="UniProtKB-SubCell"/>
</dbReference>
<dbReference type="SUPFAM" id="SSF52091">
    <property type="entry name" value="SpoIIaa-like"/>
    <property type="match status" value="1"/>
</dbReference>
<dbReference type="EMBL" id="CVQI01032606">
    <property type="protein sequence ID" value="CRK41796.1"/>
    <property type="molecule type" value="Genomic_DNA"/>
</dbReference>
<evidence type="ECO:0000259" key="7">
    <source>
        <dbReference type="PROSITE" id="PS50801"/>
    </source>
</evidence>
<feature type="transmembrane region" description="Helical" evidence="6">
    <location>
        <begin position="187"/>
        <end position="205"/>
    </location>
</feature>
<evidence type="ECO:0000256" key="5">
    <source>
        <dbReference type="SAM" id="MobiDB-lite"/>
    </source>
</evidence>
<dbReference type="GO" id="GO:0055085">
    <property type="term" value="P:transmembrane transport"/>
    <property type="evidence" value="ECO:0007669"/>
    <property type="project" value="InterPro"/>
</dbReference>
<sequence>MAAHRPANPSGLRNTYNAASTNSSIHEDDRAAGASSNDGDDAPASPSTEAPQPGPSAPSRPPPPQHTESTGLLHSVLRDNINEGHGSHGTFSPRPSSPVTSFNSYENDTASNASQRGGIDKVINSITGSEDWRKSWHKSVMSRSITNSDRLAAEAGFKANTRMYLSYYFPFLQWMPQYKWPYLKGDFVASLTVASVYLPMVLSLAENLAHVPPINGLYAYVINPLIYAMLGSCPQMIVGPEAAGSLLVGTVVKSSLGTGEDDDDDVLQAQICGIVAGMAGATILLAGIARLGFLDSVLSRPFLRGFISAIGFVIFVDQLIPELGLSRYADEQGVGHGSSVDKIDFMIKNLGRTHKLTFLVAAVSFTIMMVLREMKKRLQPRYPSVAYLPDRFFVVVVSIILSWQLGWEGKGVEVLGTVEAASGHLFTFRWPFQLSHMKHIREGMSTSFLIALLGFFESSVAAKSLGGSDSIQGMQLSPNRELVALGAANVMGACFMSLPAFGGYARSKLNGSTGGKSPMSSVFLSGIALFAIFFLLPYLYYLPKPVLSAMITVVAWSLLEEAPHDIAFFLGIRGWSELGLMAIIFLATIFYSLTVGMAIGVGLSVLQVIRHSTRPRIQILGRIPGTHRFENAEADPERLEFFEGCLIVKIAEPMTFANTGQLKNRLRRLELYGTNMAHPALPRLRHEENNRNIIFDIHGVTSMDGSGTQVLKEIVESYRERNARVFFSRGPGNKKHHIWRLMRQSGIVELVGGEGQFVADVQEALKMTEFEESATNA</sequence>
<feature type="transmembrane region" description="Helical" evidence="6">
    <location>
        <begin position="217"/>
        <end position="237"/>
    </location>
</feature>
<feature type="transmembrane region" description="Helical" evidence="6">
    <location>
        <begin position="267"/>
        <end position="289"/>
    </location>
</feature>
<feature type="transmembrane region" description="Helical" evidence="6">
    <location>
        <begin position="444"/>
        <end position="462"/>
    </location>
</feature>
<evidence type="ECO:0000256" key="2">
    <source>
        <dbReference type="ARBA" id="ARBA00022692"/>
    </source>
</evidence>
<feature type="region of interest" description="Disordered" evidence="5">
    <location>
        <begin position="1"/>
        <end position="118"/>
    </location>
</feature>
<dbReference type="CDD" id="cd07042">
    <property type="entry name" value="STAS_SulP_like_sulfate_transporter"/>
    <property type="match status" value="1"/>
</dbReference>
<evidence type="ECO:0000256" key="6">
    <source>
        <dbReference type="SAM" id="Phobius"/>
    </source>
</evidence>
<feature type="compositionally biased region" description="Basic and acidic residues" evidence="5">
    <location>
        <begin position="76"/>
        <end position="86"/>
    </location>
</feature>
<protein>
    <recommendedName>
        <fullName evidence="7">STAS domain-containing protein</fullName>
    </recommendedName>
</protein>
<reference evidence="9" key="1">
    <citation type="submission" date="2015-05" db="EMBL/GenBank/DDBJ databases">
        <authorList>
            <person name="Fogelqvist Johan"/>
        </authorList>
    </citation>
    <scope>NUCLEOTIDE SEQUENCE [LARGE SCALE GENOMIC DNA]</scope>
</reference>
<dbReference type="PANTHER" id="PTHR11814">
    <property type="entry name" value="SULFATE TRANSPORTER"/>
    <property type="match status" value="1"/>
</dbReference>
<feature type="transmembrane region" description="Helical" evidence="6">
    <location>
        <begin position="522"/>
        <end position="541"/>
    </location>
</feature>
<accession>A0A0G4N5D5</accession>
<feature type="transmembrane region" description="Helical" evidence="6">
    <location>
        <begin position="482"/>
        <end position="501"/>
    </location>
</feature>
<dbReference type="AlphaFoldDB" id="A0A0G4N5D5"/>
<dbReference type="PROSITE" id="PS50801">
    <property type="entry name" value="STAS"/>
    <property type="match status" value="1"/>
</dbReference>
<keyword evidence="3 6" id="KW-1133">Transmembrane helix</keyword>
<evidence type="ECO:0000256" key="4">
    <source>
        <dbReference type="ARBA" id="ARBA00023136"/>
    </source>
</evidence>
<organism evidence="8 9">
    <name type="scientific">Verticillium longisporum</name>
    <name type="common">Verticillium dahliae var. longisporum</name>
    <dbReference type="NCBI Taxonomy" id="100787"/>
    <lineage>
        <taxon>Eukaryota</taxon>
        <taxon>Fungi</taxon>
        <taxon>Dikarya</taxon>
        <taxon>Ascomycota</taxon>
        <taxon>Pezizomycotina</taxon>
        <taxon>Sordariomycetes</taxon>
        <taxon>Hypocreomycetidae</taxon>
        <taxon>Glomerellales</taxon>
        <taxon>Plectosphaerellaceae</taxon>
        <taxon>Verticillium</taxon>
    </lineage>
</organism>
<gene>
    <name evidence="8" type="ORF">BN1723_005189</name>
</gene>
<feature type="transmembrane region" description="Helical" evidence="6">
    <location>
        <begin position="386"/>
        <end position="405"/>
    </location>
</feature>
<feature type="transmembrane region" description="Helical" evidence="6">
    <location>
        <begin position="578"/>
        <end position="606"/>
    </location>
</feature>
<feature type="compositionally biased region" description="Polar residues" evidence="5">
    <location>
        <begin position="11"/>
        <end position="24"/>
    </location>
</feature>
<dbReference type="InterPro" id="IPR001902">
    <property type="entry name" value="SLC26A/SulP_fam"/>
</dbReference>
<proteinExistence type="predicted"/>
<evidence type="ECO:0000313" key="9">
    <source>
        <dbReference type="Proteomes" id="UP000045706"/>
    </source>
</evidence>
<evidence type="ECO:0000256" key="3">
    <source>
        <dbReference type="ARBA" id="ARBA00022989"/>
    </source>
</evidence>
<comment type="subcellular location">
    <subcellularLocation>
        <location evidence="1">Membrane</location>
        <topology evidence="1">Multi-pass membrane protein</topology>
    </subcellularLocation>
</comment>
<dbReference type="Pfam" id="PF01740">
    <property type="entry name" value="STAS"/>
    <property type="match status" value="1"/>
</dbReference>
<dbReference type="InterPro" id="IPR011547">
    <property type="entry name" value="SLC26A/SulP_dom"/>
</dbReference>
<dbReference type="InterPro" id="IPR002645">
    <property type="entry name" value="STAS_dom"/>
</dbReference>
<evidence type="ECO:0000256" key="1">
    <source>
        <dbReference type="ARBA" id="ARBA00004141"/>
    </source>
</evidence>
<dbReference type="InterPro" id="IPR036513">
    <property type="entry name" value="STAS_dom_sf"/>
</dbReference>
<feature type="transmembrane region" description="Helical" evidence="6">
    <location>
        <begin position="301"/>
        <end position="320"/>
    </location>
</feature>
<feature type="domain" description="STAS" evidence="7">
    <location>
        <begin position="635"/>
        <end position="768"/>
    </location>
</feature>
<keyword evidence="2 6" id="KW-0812">Transmembrane</keyword>